<dbReference type="eggNOG" id="ENOG503076S">
    <property type="taxonomic scope" value="Bacteria"/>
</dbReference>
<feature type="compositionally biased region" description="Basic and acidic residues" evidence="1">
    <location>
        <begin position="182"/>
        <end position="194"/>
    </location>
</feature>
<evidence type="ECO:0000313" key="3">
    <source>
        <dbReference type="EMBL" id="EXF94651.1"/>
    </source>
</evidence>
<feature type="chain" id="PRO_5001457269" description="LTXXQ motif family protein" evidence="2">
    <location>
        <begin position="28"/>
        <end position="194"/>
    </location>
</feature>
<evidence type="ECO:0008006" key="5">
    <source>
        <dbReference type="Google" id="ProtNLM"/>
    </source>
</evidence>
<sequence>MKKSGLIGQCLLIAASALLLPSTSVFAYPPMSSPGGMMSSHHSDFDWVKHTQQTLDDLKGKLNLKPEQMPAWDTWAAGVITDANQQLDKDKPGRDDATSTPKALIDETTPQRMARGIERLRAQTNWMQAQLVRLDAAQVRTKTFYDVLDPQQKTIFDLFWTVMHHRFSGHDGGQMPMHKFKQRMEGDQDETGKQ</sequence>
<evidence type="ECO:0000256" key="1">
    <source>
        <dbReference type="SAM" id="MobiDB-lite"/>
    </source>
</evidence>
<comment type="caution">
    <text evidence="3">The sequence shown here is derived from an EMBL/GenBank/DDBJ whole genome shotgun (WGS) entry which is preliminary data.</text>
</comment>
<evidence type="ECO:0000313" key="4">
    <source>
        <dbReference type="Proteomes" id="UP000022611"/>
    </source>
</evidence>
<evidence type="ECO:0000256" key="2">
    <source>
        <dbReference type="SAM" id="SignalP"/>
    </source>
</evidence>
<accession>A0A010RQC2</accession>
<gene>
    <name evidence="3" type="ORF">HK44_000605</name>
</gene>
<keyword evidence="2" id="KW-0732">Signal</keyword>
<dbReference type="Proteomes" id="UP000022611">
    <property type="component" value="Unassembled WGS sequence"/>
</dbReference>
<feature type="region of interest" description="Disordered" evidence="1">
    <location>
        <begin position="171"/>
        <end position="194"/>
    </location>
</feature>
<dbReference type="EMBL" id="AFOY02000010">
    <property type="protein sequence ID" value="EXF94651.1"/>
    <property type="molecule type" value="Genomic_DNA"/>
</dbReference>
<dbReference type="AlphaFoldDB" id="A0A010RQC2"/>
<feature type="compositionally biased region" description="Basic and acidic residues" evidence="1">
    <location>
        <begin position="87"/>
        <end position="97"/>
    </location>
</feature>
<dbReference type="InterPro" id="IPR012899">
    <property type="entry name" value="LTXXQ"/>
</dbReference>
<dbReference type="PATRIC" id="fig|1042209.11.peg.2464"/>
<feature type="signal peptide" evidence="2">
    <location>
        <begin position="1"/>
        <end position="27"/>
    </location>
</feature>
<dbReference type="Pfam" id="PF07813">
    <property type="entry name" value="LTXXQ"/>
    <property type="match status" value="1"/>
</dbReference>
<feature type="region of interest" description="Disordered" evidence="1">
    <location>
        <begin position="84"/>
        <end position="109"/>
    </location>
</feature>
<dbReference type="HOGENOM" id="CLU_1359414_0_0_6"/>
<protein>
    <recommendedName>
        <fullName evidence="5">LTXXQ motif family protein</fullName>
    </recommendedName>
</protein>
<organism evidence="3 4">
    <name type="scientific">Pseudomonas fluorescens HK44</name>
    <dbReference type="NCBI Taxonomy" id="1042209"/>
    <lineage>
        <taxon>Bacteria</taxon>
        <taxon>Pseudomonadati</taxon>
        <taxon>Pseudomonadota</taxon>
        <taxon>Gammaproteobacteria</taxon>
        <taxon>Pseudomonadales</taxon>
        <taxon>Pseudomonadaceae</taxon>
        <taxon>Pseudomonas</taxon>
    </lineage>
</organism>
<dbReference type="RefSeq" id="WP_019692778.1">
    <property type="nucleotide sequence ID" value="NZ_AFOY02000010.1"/>
</dbReference>
<reference evidence="3 4" key="1">
    <citation type="journal article" date="2011" name="J. Bacteriol.">
        <title>Draft genome sequence of the polycyclic aromatic hydrocarbon-degrading, genetically engineered bioluminescent bioreporter Pseudomonas fluorescens HK44.</title>
        <authorList>
            <person name="Chauhan A."/>
            <person name="Layton A.C."/>
            <person name="Williams D.E."/>
            <person name="Smartt A.E."/>
            <person name="Ripp S."/>
            <person name="Karpinets T.V."/>
            <person name="Brown S.D."/>
            <person name="Sayler G.S."/>
        </authorList>
    </citation>
    <scope>NUCLEOTIDE SEQUENCE [LARGE SCALE GENOMIC DNA]</scope>
    <source>
        <strain evidence="3 4">HK44</strain>
    </source>
</reference>
<dbReference type="OrthoDB" id="5298564at2"/>
<dbReference type="GO" id="GO:0042597">
    <property type="term" value="C:periplasmic space"/>
    <property type="evidence" value="ECO:0007669"/>
    <property type="project" value="InterPro"/>
</dbReference>
<name>A0A010RQC2_PSEFL</name>
<proteinExistence type="predicted"/>